<dbReference type="EMBL" id="RPFW01000003">
    <property type="protein sequence ID" value="TVZ04312.1"/>
    <property type="molecule type" value="Genomic_DNA"/>
</dbReference>
<keyword evidence="2" id="KW-0812">Transmembrane</keyword>
<keyword evidence="2" id="KW-1133">Transmembrane helix</keyword>
<evidence type="ECO:0000313" key="4">
    <source>
        <dbReference type="Proteomes" id="UP000460272"/>
    </source>
</evidence>
<dbReference type="Proteomes" id="UP000460272">
    <property type="component" value="Unassembled WGS sequence"/>
</dbReference>
<evidence type="ECO:0000256" key="2">
    <source>
        <dbReference type="SAM" id="Phobius"/>
    </source>
</evidence>
<name>A0A6P2BYX1_9ACTN</name>
<feature type="region of interest" description="Disordered" evidence="1">
    <location>
        <begin position="1"/>
        <end position="21"/>
    </location>
</feature>
<gene>
    <name evidence="3" type="ORF">EAS64_18210</name>
</gene>
<proteinExistence type="predicted"/>
<reference evidence="3 4" key="1">
    <citation type="submission" date="2018-11" db="EMBL/GenBank/DDBJ databases">
        <title>Trebonia kvetii gen.nov., sp.nov., a novel acidophilic actinobacterium, and proposal of the new actinobacterial family Treboniaceae fam. nov.</title>
        <authorList>
            <person name="Rapoport D."/>
            <person name="Sagova-Mareckova M."/>
            <person name="Sedlacek I."/>
            <person name="Provaznik J."/>
            <person name="Kralova S."/>
            <person name="Pavlinic D."/>
            <person name="Benes V."/>
            <person name="Kopecky J."/>
        </authorList>
    </citation>
    <scope>NUCLEOTIDE SEQUENCE [LARGE SCALE GENOMIC DNA]</scope>
    <source>
        <strain evidence="3 4">15Tr583</strain>
    </source>
</reference>
<sequence length="61" mass="6493">MPETDSDASADTARFQAFKDRSDELPSPWRMRASGSKIGILSLIVIVVAIFAALIGSLLVG</sequence>
<evidence type="ECO:0000313" key="3">
    <source>
        <dbReference type="EMBL" id="TVZ04312.1"/>
    </source>
</evidence>
<protein>
    <submittedName>
        <fullName evidence="3">Uncharacterized protein</fullName>
    </submittedName>
</protein>
<keyword evidence="2" id="KW-0472">Membrane</keyword>
<accession>A0A6P2BYX1</accession>
<dbReference type="RefSeq" id="WP_145854181.1">
    <property type="nucleotide sequence ID" value="NZ_RPFW01000003.1"/>
</dbReference>
<feature type="transmembrane region" description="Helical" evidence="2">
    <location>
        <begin position="38"/>
        <end position="60"/>
    </location>
</feature>
<comment type="caution">
    <text evidence="3">The sequence shown here is derived from an EMBL/GenBank/DDBJ whole genome shotgun (WGS) entry which is preliminary data.</text>
</comment>
<keyword evidence="4" id="KW-1185">Reference proteome</keyword>
<dbReference type="AlphaFoldDB" id="A0A6P2BYX1"/>
<evidence type="ECO:0000256" key="1">
    <source>
        <dbReference type="SAM" id="MobiDB-lite"/>
    </source>
</evidence>
<organism evidence="3 4">
    <name type="scientific">Trebonia kvetii</name>
    <dbReference type="NCBI Taxonomy" id="2480626"/>
    <lineage>
        <taxon>Bacteria</taxon>
        <taxon>Bacillati</taxon>
        <taxon>Actinomycetota</taxon>
        <taxon>Actinomycetes</taxon>
        <taxon>Streptosporangiales</taxon>
        <taxon>Treboniaceae</taxon>
        <taxon>Trebonia</taxon>
    </lineage>
</organism>